<evidence type="ECO:0000313" key="3">
    <source>
        <dbReference type="Proteomes" id="UP000284395"/>
    </source>
</evidence>
<evidence type="ECO:0000313" key="2">
    <source>
        <dbReference type="EMBL" id="RKF17694.1"/>
    </source>
</evidence>
<gene>
    <name evidence="2" type="ORF">D6851_15650</name>
</gene>
<dbReference type="RefSeq" id="WP_120325847.1">
    <property type="nucleotide sequence ID" value="NZ_RAPF01000012.1"/>
</dbReference>
<dbReference type="EMBL" id="RAPF01000012">
    <property type="protein sequence ID" value="RKF17694.1"/>
    <property type="molecule type" value="Genomic_DNA"/>
</dbReference>
<feature type="compositionally biased region" description="Basic and acidic residues" evidence="1">
    <location>
        <begin position="321"/>
        <end position="330"/>
    </location>
</feature>
<proteinExistence type="predicted"/>
<keyword evidence="3" id="KW-1185">Reference proteome</keyword>
<sequence length="454" mass="50833">MDQQIASRRHDSRSIGGLIESMSLIKHDCFSIDDCLALRGDALRVAQWEASVAKAMRLRNNPEATRKADGEKLRSRAIKAFAQFTDYPPVTLEIPKRVWRRCYQLVRMCANPADWTSKTGPVIGASDDTMRVTFGVQRPSREFALLRAWGLIVPHNARGNGHRRYKVSASHNKTSGWSLAPIVLMLDSLDELRETERNLIEKHRLLCSEITNITSSIRSLMRPIANELAWAENTMSAQQTICARRRNLAVRITPKAISELEILHRQSLALHQAAEKQLSENSGEAFTDNPAATEMCSRVNQNVQYHTTTHKEHKFNGSSEGSERGGRDKTSANNQEDSYGLIRSGFKWTDIEKVFPFIRGFIHSHAGPNARLLHDICKMSAVSTETAIFAAKLLGPEAAIICALLTGERLSQGTIHSSPDKYMQSLVRRSAQGECNLGHSLYARCKAVNFERGR</sequence>
<evidence type="ECO:0000256" key="1">
    <source>
        <dbReference type="SAM" id="MobiDB-lite"/>
    </source>
</evidence>
<dbReference type="Proteomes" id="UP000284395">
    <property type="component" value="Unassembled WGS sequence"/>
</dbReference>
<protein>
    <submittedName>
        <fullName evidence="2">Uncharacterized protein</fullName>
    </submittedName>
</protein>
<dbReference type="OrthoDB" id="7488837at2"/>
<feature type="region of interest" description="Disordered" evidence="1">
    <location>
        <begin position="308"/>
        <end position="336"/>
    </location>
</feature>
<organism evidence="2 3">
    <name type="scientific">Altericroceibacterium spongiae</name>
    <dbReference type="NCBI Taxonomy" id="2320269"/>
    <lineage>
        <taxon>Bacteria</taxon>
        <taxon>Pseudomonadati</taxon>
        <taxon>Pseudomonadota</taxon>
        <taxon>Alphaproteobacteria</taxon>
        <taxon>Sphingomonadales</taxon>
        <taxon>Erythrobacteraceae</taxon>
        <taxon>Altericroceibacterium</taxon>
    </lineage>
</organism>
<accession>A0A420EAL9</accession>
<name>A0A420EAL9_9SPHN</name>
<reference evidence="2 3" key="1">
    <citation type="submission" date="2018-09" db="EMBL/GenBank/DDBJ databases">
        <title>Altererythrobacter spongiae sp. nov., isolated from a marine sponge.</title>
        <authorList>
            <person name="Zhuang L."/>
            <person name="Luo L."/>
        </authorList>
    </citation>
    <scope>NUCLEOTIDE SEQUENCE [LARGE SCALE GENOMIC DNA]</scope>
    <source>
        <strain evidence="2 3">HN-Y73</strain>
    </source>
</reference>
<comment type="caution">
    <text evidence="2">The sequence shown here is derived from an EMBL/GenBank/DDBJ whole genome shotgun (WGS) entry which is preliminary data.</text>
</comment>
<dbReference type="AlphaFoldDB" id="A0A420EAL9"/>